<evidence type="ECO:0000313" key="7">
    <source>
        <dbReference type="Proteomes" id="UP000004521"/>
    </source>
</evidence>
<dbReference type="EMBL" id="AHIH01000003">
    <property type="protein sequence ID" value="EHN71097.1"/>
    <property type="molecule type" value="Genomic_DNA"/>
</dbReference>
<dbReference type="Pfam" id="PF02801">
    <property type="entry name" value="Ketoacyl-synt_C"/>
    <property type="match status" value="1"/>
</dbReference>
<dbReference type="GO" id="GO:0005829">
    <property type="term" value="C:cytosol"/>
    <property type="evidence" value="ECO:0007669"/>
    <property type="project" value="TreeGrafter"/>
</dbReference>
<comment type="similarity">
    <text evidence="2 4">Belongs to the thiolase-like superfamily. Beta-ketoacyl-ACP synthases family.</text>
</comment>
<accession>A0AAV3EWE5</accession>
<evidence type="ECO:0000256" key="1">
    <source>
        <dbReference type="ARBA" id="ARBA00005194"/>
    </source>
</evidence>
<dbReference type="InterPro" id="IPR018201">
    <property type="entry name" value="Ketoacyl_synth_AS"/>
</dbReference>
<dbReference type="Pfam" id="PF00109">
    <property type="entry name" value="ketoacyl-synt"/>
    <property type="match status" value="1"/>
</dbReference>
<evidence type="ECO:0000256" key="4">
    <source>
        <dbReference type="RuleBase" id="RU003694"/>
    </source>
</evidence>
<comment type="pathway">
    <text evidence="1">Lipid metabolism; fatty acid biosynthesis.</text>
</comment>
<keyword evidence="3 4" id="KW-0808">Transferase</keyword>
<dbReference type="PROSITE" id="PS52004">
    <property type="entry name" value="KS3_2"/>
    <property type="match status" value="1"/>
</dbReference>
<dbReference type="GO" id="GO:0006633">
    <property type="term" value="P:fatty acid biosynthetic process"/>
    <property type="evidence" value="ECO:0007669"/>
    <property type="project" value="InterPro"/>
</dbReference>
<dbReference type="GO" id="GO:0004315">
    <property type="term" value="F:3-oxoacyl-[acyl-carrier-protein] synthase activity"/>
    <property type="evidence" value="ECO:0007669"/>
    <property type="project" value="UniProtKB-EC"/>
</dbReference>
<dbReference type="RefSeq" id="WP_005418362.1">
    <property type="nucleotide sequence ID" value="NZ_CM001400.1"/>
</dbReference>
<dbReference type="InterPro" id="IPR014030">
    <property type="entry name" value="Ketoacyl_synth_N"/>
</dbReference>
<proteinExistence type="inferred from homology"/>
<dbReference type="Gene3D" id="3.40.47.10">
    <property type="match status" value="2"/>
</dbReference>
<dbReference type="InterPro" id="IPR000794">
    <property type="entry name" value="Beta-ketoacyl_synthase"/>
</dbReference>
<evidence type="ECO:0000256" key="3">
    <source>
        <dbReference type="ARBA" id="ARBA00022679"/>
    </source>
</evidence>
<dbReference type="SMART" id="SM00825">
    <property type="entry name" value="PKS_KS"/>
    <property type="match status" value="1"/>
</dbReference>
<dbReference type="PANTHER" id="PTHR11712">
    <property type="entry name" value="POLYKETIDE SYNTHASE-RELATED"/>
    <property type="match status" value="1"/>
</dbReference>
<dbReference type="CDD" id="cd00834">
    <property type="entry name" value="KAS_I_II"/>
    <property type="match status" value="1"/>
</dbReference>
<dbReference type="EC" id="2.3.1.41" evidence="6"/>
<evidence type="ECO:0000256" key="2">
    <source>
        <dbReference type="ARBA" id="ARBA00008467"/>
    </source>
</evidence>
<dbReference type="InterPro" id="IPR014031">
    <property type="entry name" value="Ketoacyl_synth_C"/>
</dbReference>
<dbReference type="InterPro" id="IPR020841">
    <property type="entry name" value="PKS_Beta-ketoAc_synthase_dom"/>
</dbReference>
<gene>
    <name evidence="6" type="ORF">VFSR5_0885</name>
</gene>
<name>A0AAV3EWE5_ALIFS</name>
<dbReference type="Proteomes" id="UP000004521">
    <property type="component" value="Chromosome I"/>
</dbReference>
<protein>
    <submittedName>
        <fullName evidence="6">3-oxoacyl-(Acyl carrier protein) synthase II</fullName>
        <ecNumber evidence="6">2.3.1.41</ecNumber>
    </submittedName>
</protein>
<feature type="domain" description="Ketosynthase family 3 (KS3)" evidence="5">
    <location>
        <begin position="2"/>
        <end position="407"/>
    </location>
</feature>
<dbReference type="NCBIfam" id="NF006587">
    <property type="entry name" value="PRK09116.1"/>
    <property type="match status" value="1"/>
</dbReference>
<evidence type="ECO:0000259" key="5">
    <source>
        <dbReference type="PROSITE" id="PS52004"/>
    </source>
</evidence>
<sequence>MSRRVVVTGMSGVTALGSDWNTVGENLRKCENATQYMPSFEVYDGLNTKLAAPINDFTLPKHYTRKKIRSMGRVSLLSTVASEQALEQSGLIGNDILTNGQTGIAFGSSTGSTDAVGAFGVMLNEKSTRAITATTYVQMMPHTAAVNVGLFFGLRGRVIPTSSACTSGSQAIGYAYEAIKHGYQTAMVAGGAEELCPTESAVFDTLFATSLKNDAPKTSPSPYDQDRDGLVIGEGAGALVLEEYEHAKARGATIYAELVGFASNCDAAHVTQPQMETMQMCMEMSLRDANLAPEKIGYVSAHGTATERGDIAESTATENVFGSSMPISSLKSYFGHTLGACGAIEAWLSIEMMRNNWFSPTLNLNNVDERCGKLDYITGTGREIECDYIMSNNFAFGGINTSLIFKRWTED</sequence>
<evidence type="ECO:0000313" key="6">
    <source>
        <dbReference type="EMBL" id="EHN71097.1"/>
    </source>
</evidence>
<reference evidence="6 7" key="1">
    <citation type="journal article" date="2012" name="J. Bacteriol.">
        <title>Draft Genome Sequence of Vibrio fischeri SR5, a Strain Isolated from the Light Organ of the Mediterranean Squid Sepiola robusta.</title>
        <authorList>
            <person name="Gyllborg M.C."/>
            <person name="Sahl J.W."/>
            <person name="Cronin D.C.III."/>
            <person name="Rasko D.A."/>
            <person name="Mandel M.J."/>
        </authorList>
    </citation>
    <scope>NUCLEOTIDE SEQUENCE [LARGE SCALE GENOMIC DNA]</scope>
    <source>
        <strain evidence="6 7">SR5</strain>
    </source>
</reference>
<dbReference type="FunFam" id="3.40.47.10:FF:000018">
    <property type="entry name" value="3-oxoacyl-[acyl-carrier-protein] synthase 2"/>
    <property type="match status" value="1"/>
</dbReference>
<comment type="caution">
    <text evidence="6">The sequence shown here is derived from an EMBL/GenBank/DDBJ whole genome shotgun (WGS) entry which is preliminary data.</text>
</comment>
<organism evidence="6 7">
    <name type="scientific">Aliivibrio fischeri SR5</name>
    <dbReference type="NCBI Taxonomy" id="1088719"/>
    <lineage>
        <taxon>Bacteria</taxon>
        <taxon>Pseudomonadati</taxon>
        <taxon>Pseudomonadota</taxon>
        <taxon>Gammaproteobacteria</taxon>
        <taxon>Vibrionales</taxon>
        <taxon>Vibrionaceae</taxon>
        <taxon>Aliivibrio</taxon>
    </lineage>
</organism>
<dbReference type="PROSITE" id="PS00606">
    <property type="entry name" value="KS3_1"/>
    <property type="match status" value="1"/>
</dbReference>
<dbReference type="PANTHER" id="PTHR11712:SF325">
    <property type="entry name" value="3-OXOACYL-(ACYL-CARRIER-PROTEIN) SYNTHASE II FABF"/>
    <property type="match status" value="1"/>
</dbReference>
<dbReference type="AlphaFoldDB" id="A0AAV3EWE5"/>
<dbReference type="InterPro" id="IPR016039">
    <property type="entry name" value="Thiolase-like"/>
</dbReference>
<dbReference type="SUPFAM" id="SSF53901">
    <property type="entry name" value="Thiolase-like"/>
    <property type="match status" value="2"/>
</dbReference>
<keyword evidence="6" id="KW-0012">Acyltransferase</keyword>